<dbReference type="PANTHER" id="PTHR33332">
    <property type="entry name" value="REVERSE TRANSCRIPTASE DOMAIN-CONTAINING PROTEIN"/>
    <property type="match status" value="1"/>
</dbReference>
<dbReference type="CDD" id="cd01650">
    <property type="entry name" value="RT_nLTR_like"/>
    <property type="match status" value="1"/>
</dbReference>
<evidence type="ECO:0000313" key="2">
    <source>
        <dbReference type="EMBL" id="CAH2094200.1"/>
    </source>
</evidence>
<dbReference type="EMBL" id="CAKOGL010000013">
    <property type="protein sequence ID" value="CAH2094200.1"/>
    <property type="molecule type" value="Genomic_DNA"/>
</dbReference>
<dbReference type="PROSITE" id="PS50878">
    <property type="entry name" value="RT_POL"/>
    <property type="match status" value="1"/>
</dbReference>
<sequence length="594" mass="68015">MYVCMYIKEITYTEKLKDTPNELINTKDPLHSINFVNNYFANVGKSLAEQIKNTNNNFEPTVLKSCPNSFVLLPTDESEIGALIANLKSDSATGLDMIPANIIKDNKNILAKHISYICNLSFSTGVFPIALKRSKICPIYKSGDRNCVDNYRPISILPTLSKIIERVINKRLIKYLETNNLLSTAQFGFRRNKSTSDAVQELIDFTVTNLDSKNKTIAIFLDLAKAFDTVSIKILLKKLECLGIRDLQLKLFESYLTERKQCVKIENFTSEDVPVYFGVPQGSILGPTLFIAYINDLCQLVLPNAKIITYADDTALLFSGKSWTEVFSNAQTGFDTVMNWLNENILTLNVAKTKYITFSLRNEEPDITSHKLISHKCTDHNKFNCLCPNIERTNAIKYLGIMIDSRLSFQQHIELLASRTRKLIYIFKNLRHVANKEIIKTVYLALGESILSYCISTWGGTTKTLLMKLERAQRAVLKVSLFLPFFHPTVDVYMRSTVLTVRQLYILHTVTKQHSLLMYQPRLIEKRCRKDIICSKPSFRTSFAHRFFCYQGCSLYNKINRVLSIYSLPNTKCKAVVREWLQNLDYVSTENLLQ</sequence>
<feature type="domain" description="Reverse transcriptase" evidence="1">
    <location>
        <begin position="120"/>
        <end position="403"/>
    </location>
</feature>
<dbReference type="InterPro" id="IPR000477">
    <property type="entry name" value="RT_dom"/>
</dbReference>
<accession>A0AAU9U8Y6</accession>
<dbReference type="Pfam" id="PF00078">
    <property type="entry name" value="RVT_1"/>
    <property type="match status" value="1"/>
</dbReference>
<dbReference type="SUPFAM" id="SSF56672">
    <property type="entry name" value="DNA/RNA polymerases"/>
    <property type="match status" value="1"/>
</dbReference>
<protein>
    <recommendedName>
        <fullName evidence="1">Reverse transcriptase domain-containing protein</fullName>
    </recommendedName>
</protein>
<dbReference type="AlphaFoldDB" id="A0AAU9U8Y6"/>
<evidence type="ECO:0000313" key="3">
    <source>
        <dbReference type="Proteomes" id="UP001153954"/>
    </source>
</evidence>
<keyword evidence="3" id="KW-1185">Reference proteome</keyword>
<proteinExistence type="predicted"/>
<name>A0AAU9U8Y6_EUPED</name>
<dbReference type="Proteomes" id="UP001153954">
    <property type="component" value="Unassembled WGS sequence"/>
</dbReference>
<evidence type="ECO:0000259" key="1">
    <source>
        <dbReference type="PROSITE" id="PS50878"/>
    </source>
</evidence>
<dbReference type="InterPro" id="IPR043502">
    <property type="entry name" value="DNA/RNA_pol_sf"/>
</dbReference>
<comment type="caution">
    <text evidence="2">The sequence shown here is derived from an EMBL/GenBank/DDBJ whole genome shotgun (WGS) entry which is preliminary data.</text>
</comment>
<organism evidence="2 3">
    <name type="scientific">Euphydryas editha</name>
    <name type="common">Edith's checkerspot</name>
    <dbReference type="NCBI Taxonomy" id="104508"/>
    <lineage>
        <taxon>Eukaryota</taxon>
        <taxon>Metazoa</taxon>
        <taxon>Ecdysozoa</taxon>
        <taxon>Arthropoda</taxon>
        <taxon>Hexapoda</taxon>
        <taxon>Insecta</taxon>
        <taxon>Pterygota</taxon>
        <taxon>Neoptera</taxon>
        <taxon>Endopterygota</taxon>
        <taxon>Lepidoptera</taxon>
        <taxon>Glossata</taxon>
        <taxon>Ditrysia</taxon>
        <taxon>Papilionoidea</taxon>
        <taxon>Nymphalidae</taxon>
        <taxon>Nymphalinae</taxon>
        <taxon>Euphydryas</taxon>
    </lineage>
</organism>
<gene>
    <name evidence="2" type="ORF">EEDITHA_LOCUS9789</name>
</gene>
<dbReference type="GO" id="GO:0071897">
    <property type="term" value="P:DNA biosynthetic process"/>
    <property type="evidence" value="ECO:0007669"/>
    <property type="project" value="UniProtKB-ARBA"/>
</dbReference>
<reference evidence="2" key="1">
    <citation type="submission" date="2022-03" db="EMBL/GenBank/DDBJ databases">
        <authorList>
            <person name="Tunstrom K."/>
        </authorList>
    </citation>
    <scope>NUCLEOTIDE SEQUENCE</scope>
</reference>